<feature type="transmembrane region" description="Helical" evidence="16">
    <location>
        <begin position="1127"/>
        <end position="1148"/>
    </location>
</feature>
<feature type="region of interest" description="Disordered" evidence="15">
    <location>
        <begin position="403"/>
        <end position="433"/>
    </location>
</feature>
<evidence type="ECO:0000256" key="8">
    <source>
        <dbReference type="ARBA" id="ARBA00022840"/>
    </source>
</evidence>
<dbReference type="Pfam" id="PF00211">
    <property type="entry name" value="Guanylate_cyc"/>
    <property type="match status" value="2"/>
</dbReference>
<evidence type="ECO:0000256" key="15">
    <source>
        <dbReference type="SAM" id="MobiDB-lite"/>
    </source>
</evidence>
<dbReference type="GO" id="GO:0007193">
    <property type="term" value="P:adenylate cyclase-inhibiting G protein-coupled receptor signaling pathway"/>
    <property type="evidence" value="ECO:0007669"/>
    <property type="project" value="TreeGrafter"/>
</dbReference>
<evidence type="ECO:0000259" key="17">
    <source>
        <dbReference type="PROSITE" id="PS50125"/>
    </source>
</evidence>
<evidence type="ECO:0000256" key="11">
    <source>
        <dbReference type="ARBA" id="ARBA00022998"/>
    </source>
</evidence>
<evidence type="ECO:0000256" key="3">
    <source>
        <dbReference type="ARBA" id="ARBA00004141"/>
    </source>
</evidence>
<evidence type="ECO:0000256" key="5">
    <source>
        <dbReference type="ARBA" id="ARBA00022692"/>
    </source>
</evidence>
<evidence type="ECO:0000256" key="16">
    <source>
        <dbReference type="SAM" id="Phobius"/>
    </source>
</evidence>
<feature type="compositionally biased region" description="Low complexity" evidence="15">
    <location>
        <begin position="674"/>
        <end position="684"/>
    </location>
</feature>
<evidence type="ECO:0000256" key="9">
    <source>
        <dbReference type="ARBA" id="ARBA00022842"/>
    </source>
</evidence>
<comment type="cofactor">
    <cofactor evidence="2">
        <name>Mg(2+)</name>
        <dbReference type="ChEBI" id="CHEBI:18420"/>
    </cofactor>
</comment>
<dbReference type="PROSITE" id="PS00452">
    <property type="entry name" value="GUANYLATE_CYCLASE_1"/>
    <property type="match status" value="1"/>
</dbReference>
<protein>
    <recommendedName>
        <fullName evidence="4">adenylate cyclase</fullName>
        <ecNumber evidence="4">4.6.1.1</ecNumber>
    </recommendedName>
</protein>
<dbReference type="CDD" id="cd07302">
    <property type="entry name" value="CHD"/>
    <property type="match status" value="2"/>
</dbReference>
<keyword evidence="10 16" id="KW-1133">Transmembrane helix</keyword>
<comment type="caution">
    <text evidence="18">The sequence shown here is derived from an EMBL/GenBank/DDBJ whole genome shotgun (WGS) entry which is preliminary data.</text>
</comment>
<dbReference type="SUPFAM" id="SSF55073">
    <property type="entry name" value="Nucleotide cyclase"/>
    <property type="match status" value="2"/>
</dbReference>
<feature type="transmembrane region" description="Helical" evidence="16">
    <location>
        <begin position="259"/>
        <end position="287"/>
    </location>
</feature>
<evidence type="ECO:0000313" key="18">
    <source>
        <dbReference type="EMBL" id="KAJ6216115.1"/>
    </source>
</evidence>
<dbReference type="PROSITE" id="PS50125">
    <property type="entry name" value="GUANYLATE_CYCLASE_2"/>
    <property type="match status" value="2"/>
</dbReference>
<feature type="transmembrane region" description="Helical" evidence="16">
    <location>
        <begin position="148"/>
        <end position="173"/>
    </location>
</feature>
<dbReference type="OMA" id="IRINIWI"/>
<feature type="compositionally biased region" description="Low complexity" evidence="15">
    <location>
        <begin position="406"/>
        <end position="428"/>
    </location>
</feature>
<dbReference type="SMART" id="SM00044">
    <property type="entry name" value="CYCc"/>
    <property type="match status" value="2"/>
</dbReference>
<keyword evidence="11" id="KW-0115">cAMP biosynthesis</keyword>
<dbReference type="GO" id="GO:0046872">
    <property type="term" value="F:metal ion binding"/>
    <property type="evidence" value="ECO:0007669"/>
    <property type="project" value="UniProtKB-KW"/>
</dbReference>
<evidence type="ECO:0000256" key="12">
    <source>
        <dbReference type="ARBA" id="ARBA00023136"/>
    </source>
</evidence>
<comment type="catalytic activity">
    <reaction evidence="1">
        <text>ATP = 3',5'-cyclic AMP + diphosphate</text>
        <dbReference type="Rhea" id="RHEA:15389"/>
        <dbReference type="ChEBI" id="CHEBI:30616"/>
        <dbReference type="ChEBI" id="CHEBI:33019"/>
        <dbReference type="ChEBI" id="CHEBI:58165"/>
        <dbReference type="EC" id="4.6.1.1"/>
    </reaction>
</comment>
<evidence type="ECO:0000256" key="14">
    <source>
        <dbReference type="RuleBase" id="RU000405"/>
    </source>
</evidence>
<feature type="transmembrane region" description="Helical" evidence="16">
    <location>
        <begin position="920"/>
        <end position="940"/>
    </location>
</feature>
<dbReference type="GO" id="GO:0005524">
    <property type="term" value="F:ATP binding"/>
    <property type="evidence" value="ECO:0007669"/>
    <property type="project" value="UniProtKB-KW"/>
</dbReference>
<keyword evidence="5 16" id="KW-0812">Transmembrane</keyword>
<dbReference type="PANTHER" id="PTHR45627:SF12">
    <property type="entry name" value="ADENYLATE CYCLASE TYPE 2"/>
    <property type="match status" value="1"/>
</dbReference>
<proteinExistence type="inferred from homology"/>
<gene>
    <name evidence="18" type="ORF">RDWZM_007272</name>
</gene>
<reference evidence="18" key="1">
    <citation type="submission" date="2022-12" db="EMBL/GenBank/DDBJ databases">
        <title>Genome assemblies of Blomia tropicalis.</title>
        <authorList>
            <person name="Cui Y."/>
        </authorList>
    </citation>
    <scope>NUCLEOTIDE SEQUENCE</scope>
    <source>
        <tissue evidence="18">Adult mites</tissue>
    </source>
</reference>
<keyword evidence="12 16" id="KW-0472">Membrane</keyword>
<dbReference type="InterPro" id="IPR032628">
    <property type="entry name" value="AC_N"/>
</dbReference>
<dbReference type="GO" id="GO:0006171">
    <property type="term" value="P:cAMP biosynthetic process"/>
    <property type="evidence" value="ECO:0007669"/>
    <property type="project" value="UniProtKB-KW"/>
</dbReference>
<dbReference type="Pfam" id="PF16214">
    <property type="entry name" value="AC_N"/>
    <property type="match status" value="1"/>
</dbReference>
<organism evidence="18 19">
    <name type="scientific">Blomia tropicalis</name>
    <name type="common">Mite</name>
    <dbReference type="NCBI Taxonomy" id="40697"/>
    <lineage>
        <taxon>Eukaryota</taxon>
        <taxon>Metazoa</taxon>
        <taxon>Ecdysozoa</taxon>
        <taxon>Arthropoda</taxon>
        <taxon>Chelicerata</taxon>
        <taxon>Arachnida</taxon>
        <taxon>Acari</taxon>
        <taxon>Acariformes</taxon>
        <taxon>Sarcoptiformes</taxon>
        <taxon>Astigmata</taxon>
        <taxon>Glycyphagoidea</taxon>
        <taxon>Echimyopodidae</taxon>
        <taxon>Blomia</taxon>
    </lineage>
</organism>
<evidence type="ECO:0000256" key="6">
    <source>
        <dbReference type="ARBA" id="ARBA00022723"/>
    </source>
</evidence>
<evidence type="ECO:0000256" key="1">
    <source>
        <dbReference type="ARBA" id="ARBA00001593"/>
    </source>
</evidence>
<keyword evidence="13 14" id="KW-0456">Lyase</keyword>
<feature type="region of interest" description="Disordered" evidence="15">
    <location>
        <begin position="30"/>
        <end position="55"/>
    </location>
</feature>
<evidence type="ECO:0000256" key="13">
    <source>
        <dbReference type="ARBA" id="ARBA00023239"/>
    </source>
</evidence>
<evidence type="ECO:0000256" key="7">
    <source>
        <dbReference type="ARBA" id="ARBA00022741"/>
    </source>
</evidence>
<evidence type="ECO:0000313" key="19">
    <source>
        <dbReference type="Proteomes" id="UP001142055"/>
    </source>
</evidence>
<evidence type="ECO:0000256" key="4">
    <source>
        <dbReference type="ARBA" id="ARBA00012201"/>
    </source>
</evidence>
<feature type="transmembrane region" description="Helical" evidence="16">
    <location>
        <begin position="968"/>
        <end position="988"/>
    </location>
</feature>
<accession>A0A9Q0RJ84</accession>
<dbReference type="InterPro" id="IPR029787">
    <property type="entry name" value="Nucleotide_cyclase"/>
</dbReference>
<evidence type="ECO:0000256" key="10">
    <source>
        <dbReference type="ARBA" id="ARBA00022989"/>
    </source>
</evidence>
<name>A0A9Q0RJ84_BLOTA</name>
<keyword evidence="6" id="KW-0479">Metal-binding</keyword>
<keyword evidence="8" id="KW-0067">ATP-binding</keyword>
<comment type="subcellular location">
    <subcellularLocation>
        <location evidence="3">Membrane</location>
        <topology evidence="3">Multi-pass membrane protein</topology>
    </subcellularLocation>
</comment>
<feature type="region of interest" description="Disordered" evidence="15">
    <location>
        <begin position="673"/>
        <end position="693"/>
    </location>
</feature>
<keyword evidence="7" id="KW-0547">Nucleotide-binding</keyword>
<dbReference type="GO" id="GO:0035556">
    <property type="term" value="P:intracellular signal transduction"/>
    <property type="evidence" value="ECO:0007669"/>
    <property type="project" value="InterPro"/>
</dbReference>
<feature type="domain" description="Guanylate cyclase" evidence="17">
    <location>
        <begin position="1215"/>
        <end position="1381"/>
    </location>
</feature>
<comment type="similarity">
    <text evidence="14">Belongs to the adenylyl cyclase class-4/guanylyl cyclase family.</text>
</comment>
<dbReference type="GO" id="GO:0005886">
    <property type="term" value="C:plasma membrane"/>
    <property type="evidence" value="ECO:0007669"/>
    <property type="project" value="TreeGrafter"/>
</dbReference>
<feature type="transmembrane region" description="Helical" evidence="16">
    <location>
        <begin position="994"/>
        <end position="1014"/>
    </location>
</feature>
<feature type="domain" description="Guanylate cyclase" evidence="17">
    <location>
        <begin position="450"/>
        <end position="578"/>
    </location>
</feature>
<dbReference type="PANTHER" id="PTHR45627">
    <property type="entry name" value="ADENYLATE CYCLASE TYPE 1"/>
    <property type="match status" value="1"/>
</dbReference>
<feature type="transmembrane region" description="Helical" evidence="16">
    <location>
        <begin position="308"/>
        <end position="329"/>
    </location>
</feature>
<dbReference type="InterPro" id="IPR001054">
    <property type="entry name" value="A/G_cyclase"/>
</dbReference>
<feature type="transmembrane region" description="Helical" evidence="16">
    <location>
        <begin position="1070"/>
        <end position="1090"/>
    </location>
</feature>
<feature type="transmembrane region" description="Helical" evidence="16">
    <location>
        <begin position="179"/>
        <end position="199"/>
    </location>
</feature>
<keyword evidence="9" id="KW-0460">Magnesium</keyword>
<feature type="compositionally biased region" description="Basic and acidic residues" evidence="15">
    <location>
        <begin position="34"/>
        <end position="55"/>
    </location>
</feature>
<dbReference type="EMBL" id="JAPWDV010000003">
    <property type="protein sequence ID" value="KAJ6216115.1"/>
    <property type="molecule type" value="Genomic_DNA"/>
</dbReference>
<dbReference type="Gene3D" id="3.30.70.1230">
    <property type="entry name" value="Nucleotide cyclase"/>
    <property type="match status" value="2"/>
</dbReference>
<dbReference type="InterPro" id="IPR018297">
    <property type="entry name" value="A/G_cyclase_CS"/>
</dbReference>
<dbReference type="Proteomes" id="UP001142055">
    <property type="component" value="Chromosome 3"/>
</dbReference>
<evidence type="ECO:0000256" key="2">
    <source>
        <dbReference type="ARBA" id="ARBA00001946"/>
    </source>
</evidence>
<sequence length="1437" mass="165435">MNTTIDTISAIDNIDSLKKFMTMHNYKIDDDDGNDKYERTNNDDDDDLRKERKSVDSGISSETFDPFLLKYSSINQQTIKWDEHQIPIIAPNIATETAAEIIETFCQTSSSASANRQQWSLSMLQQEFKLKNTEQYFKRYQQRLSHRLFTVLLILNITIGLIDILAAIISFYINPKQNSWNRISLLIGIGSLFVQLVTINLCCESEQWLESNWRRSTASIFILASMIIMEFGLAAIHWLHQQTDLEFEHDHNLRPRPIFFLIICIEVFLPFPSRFISSLLSVILIIVEIVFDLLYDQLVRKHYTKYELFINMLFYIFATVVAFYVTYLLEIVNRRAFLDHRKCVESKYKLTFEKDEQERLLSSCLPRHLMKKVRDDIRSRFTNIHQQYNLHSNHSHHDLQCRLVDSNNNNNNNNNSSSSSSSSSSKSSTQNGSISRPFKELYIDKHKNVTILYADIVNSMLLAQVLKSPKALVETLNDLFGRFDACAEKHNCLRIKLLGDCYYCISGIPDQDPHHAENSLQMGLDMIDIIKEFRHETRINVDMRIGIHTGMILSGLLGLKKWQFDIWSIDAMKASQMEHDGTPGYVHITQTTLDLIPALLLNKLTILENRVIPDEVTYLIERRRRRPTDEARTPIETSIIPCHGSKLSSLKDNDQSLQTECTMVVDDVVRRRSSSNATTMTNNTEPSTVRRQSSIHSIEIDECKRNSVDSKTVSMDNVTDVTVIHLDAQMSDNVQSNHATYEQSKSLKAKKREHCKLQSNTTNPSTMLSRRRTLMEVVTSLQNYGNMIRYSNDSISKTIDKMPFNLKRQYNFRHPKIEIHPLFLYFVKSSHPSIVPNNLSTSTTTFADIEDSIWTKKYHESNENDHDDDDDDNNNMNDQTNSCKQIPTKSRASIWNSFKNIHVIDRHREYEYHSQPDHLFPYYLLISLAISFVIILIRFFNAKQDLYSQLTLSSSSIWFEFMIRKSNIICYGAILVSILGIVWCFACSNRSINFASRLVVWLLINGCLVTSTIIDMSHCHVTNSSSIVEHLPMNQTMEIDDCYIRWARYHTYSCTLALASISLFIRINIWIKWFASTITLISIMLVTNLIKCPVVVNVDSGNDINNDTVKTAVHHHHRIAYGGMADLFTPSITHLQYLFIVYLMLYVLDRQIEYISRLDFLWSSKLKMERAEAKLMREVNQLLLKNILPIHVANRFLQDPEQITTLYYETYSSCAVLFAAIPNFFQFYSESSETYDGLQYLSVLDEIICEFDKLLLLPPFKQRIEKIKTIGSTYMAASGLHPGRASIDSTNINVQKEVTNLITLIRFSMSMIKVLDRLNAQPRIRDLIKHSSPSSKNASESNSFALRIGISMGPVIAGVVGAYKPQYDIWGDTVNVASRMDTNGLINKIHMPYHVANVLLEQSNGLFQPYSRGMQQIKGKGMLETFLIDYDADECPG</sequence>
<dbReference type="EC" id="4.6.1.1" evidence="4"/>
<dbReference type="GO" id="GO:0004016">
    <property type="term" value="F:adenylate cyclase activity"/>
    <property type="evidence" value="ECO:0007669"/>
    <property type="project" value="UniProtKB-EC"/>
</dbReference>
<feature type="transmembrane region" description="Helical" evidence="16">
    <location>
        <begin position="220"/>
        <end position="239"/>
    </location>
</feature>
<feature type="region of interest" description="Disordered" evidence="15">
    <location>
        <begin position="860"/>
        <end position="883"/>
    </location>
</feature>
<dbReference type="GO" id="GO:0007189">
    <property type="term" value="P:adenylate cyclase-activating G protein-coupled receptor signaling pathway"/>
    <property type="evidence" value="ECO:0007669"/>
    <property type="project" value="TreeGrafter"/>
</dbReference>
<keyword evidence="19" id="KW-1185">Reference proteome</keyword>